<keyword evidence="2" id="KW-1185">Reference proteome</keyword>
<evidence type="ECO:0000313" key="1">
    <source>
        <dbReference type="EMBL" id="MDO1537683.1"/>
    </source>
</evidence>
<evidence type="ECO:0000313" key="2">
    <source>
        <dbReference type="Proteomes" id="UP001169027"/>
    </source>
</evidence>
<gene>
    <name evidence="1" type="ORF">Q2T77_36140</name>
</gene>
<dbReference type="RefSeq" id="WP_301816123.1">
    <property type="nucleotide sequence ID" value="NZ_JAUJZH010000046.1"/>
</dbReference>
<comment type="caution">
    <text evidence="1">The sequence shown here is derived from an EMBL/GenBank/DDBJ whole genome shotgun (WGS) entry which is preliminary data.</text>
</comment>
<dbReference type="Proteomes" id="UP001169027">
    <property type="component" value="Unassembled WGS sequence"/>
</dbReference>
<sequence length="84" mass="9085">MKSGLSGGWNTTLMLSLGVLAWVPKQMPKTVANADWLRGEAQSAPRGQCVRLGDQFEKSLPAANAGPMSVTLAIDRHTPMKCRF</sequence>
<accession>A0ABT8SFN9</accession>
<protein>
    <submittedName>
        <fullName evidence="1">Uncharacterized protein</fullName>
    </submittedName>
</protein>
<dbReference type="EMBL" id="JAUKVY010000046">
    <property type="protein sequence ID" value="MDO1537683.1"/>
    <property type="molecule type" value="Genomic_DNA"/>
</dbReference>
<proteinExistence type="predicted"/>
<name>A0ABT8SFN9_9BURK</name>
<organism evidence="1 2">
    <name type="scientific">Variovorax ginsengisoli</name>
    <dbReference type="NCBI Taxonomy" id="363844"/>
    <lineage>
        <taxon>Bacteria</taxon>
        <taxon>Pseudomonadati</taxon>
        <taxon>Pseudomonadota</taxon>
        <taxon>Betaproteobacteria</taxon>
        <taxon>Burkholderiales</taxon>
        <taxon>Comamonadaceae</taxon>
        <taxon>Variovorax</taxon>
    </lineage>
</organism>
<reference evidence="1" key="1">
    <citation type="submission" date="2023-06" db="EMBL/GenBank/DDBJ databases">
        <authorList>
            <person name="Jiang Y."/>
            <person name="Liu Q."/>
        </authorList>
    </citation>
    <scope>NUCLEOTIDE SEQUENCE</scope>
    <source>
        <strain evidence="1">CGMCC 1.12090</strain>
    </source>
</reference>